<dbReference type="InterPro" id="IPR007396">
    <property type="entry name" value="TR_PAI2-type"/>
</dbReference>
<dbReference type="EMBL" id="BLAE01000037">
    <property type="protein sequence ID" value="GES12629.1"/>
    <property type="molecule type" value="Genomic_DNA"/>
</dbReference>
<proteinExistence type="predicted"/>
<comment type="caution">
    <text evidence="1">The sequence shown here is derived from an EMBL/GenBank/DDBJ whole genome shotgun (WGS) entry which is preliminary data.</text>
</comment>
<dbReference type="PANTHER" id="PTHR35802">
    <property type="entry name" value="PROTEASE SYNTHASE AND SPORULATION PROTEIN PAI 2"/>
    <property type="match status" value="1"/>
</dbReference>
<evidence type="ECO:0000313" key="1">
    <source>
        <dbReference type="EMBL" id="GES12629.1"/>
    </source>
</evidence>
<dbReference type="Gene3D" id="2.30.110.10">
    <property type="entry name" value="Electron Transport, Fmn-binding Protein, Chain A"/>
    <property type="match status" value="1"/>
</dbReference>
<keyword evidence="2" id="KW-1185">Reference proteome</keyword>
<dbReference type="OrthoDB" id="9794948at2"/>
<dbReference type="SUPFAM" id="SSF50475">
    <property type="entry name" value="FMN-binding split barrel"/>
    <property type="match status" value="1"/>
</dbReference>
<reference evidence="1 2" key="1">
    <citation type="submission" date="2019-10" db="EMBL/GenBank/DDBJ databases">
        <title>Whole genome shotgun sequence of Acrocarpospora macrocephala NBRC 16266.</title>
        <authorList>
            <person name="Ichikawa N."/>
            <person name="Kimura A."/>
            <person name="Kitahashi Y."/>
            <person name="Komaki H."/>
            <person name="Oguchi A."/>
        </authorList>
    </citation>
    <scope>NUCLEOTIDE SEQUENCE [LARGE SCALE GENOMIC DNA]</scope>
    <source>
        <strain evidence="1 2">NBRC 16266</strain>
    </source>
</reference>
<protein>
    <submittedName>
        <fullName evidence="1">Transcriptional regulator</fullName>
    </submittedName>
</protein>
<dbReference type="PANTHER" id="PTHR35802:SF1">
    <property type="entry name" value="PROTEASE SYNTHASE AND SPORULATION PROTEIN PAI 2"/>
    <property type="match status" value="1"/>
</dbReference>
<dbReference type="AlphaFoldDB" id="A0A5M3WXH5"/>
<gene>
    <name evidence="1" type="primary">paiB_2</name>
    <name evidence="1" type="ORF">Amac_062260</name>
</gene>
<dbReference type="Pfam" id="PF04299">
    <property type="entry name" value="FMN_bind_2"/>
    <property type="match status" value="1"/>
</dbReference>
<evidence type="ECO:0000313" key="2">
    <source>
        <dbReference type="Proteomes" id="UP000331127"/>
    </source>
</evidence>
<dbReference type="InterPro" id="IPR012349">
    <property type="entry name" value="Split_barrel_FMN-bd"/>
</dbReference>
<sequence>MLIHPWDAGSEAESLAFVRENSFGQLIAAGRGRDVPVVVPTQFLLVDDRRIVLHLARPNPVWAAIEENANVVLAVAGDWAYVRGSWKVMPGEGDPGAGIPTTYYAAVQLICQARVVTDPEGKAEILRQQIAALDEGLVDPAEHVRQFRGIRGLELTVSEIKGKFKYGGNADAAHRAYVAGRLAERDGPGDAAALGHLRRRSPVLPG</sequence>
<accession>A0A5M3WXH5</accession>
<organism evidence="1 2">
    <name type="scientific">Acrocarpospora macrocephala</name>
    <dbReference type="NCBI Taxonomy" id="150177"/>
    <lineage>
        <taxon>Bacteria</taxon>
        <taxon>Bacillati</taxon>
        <taxon>Actinomycetota</taxon>
        <taxon>Actinomycetes</taxon>
        <taxon>Streptosporangiales</taxon>
        <taxon>Streptosporangiaceae</taxon>
        <taxon>Acrocarpospora</taxon>
    </lineage>
</organism>
<name>A0A5M3WXH5_9ACTN</name>
<dbReference type="RefSeq" id="WP_155357929.1">
    <property type="nucleotide sequence ID" value="NZ_BAAAHL010000071.1"/>
</dbReference>
<dbReference type="Proteomes" id="UP000331127">
    <property type="component" value="Unassembled WGS sequence"/>
</dbReference>